<evidence type="ECO:0000313" key="6">
    <source>
        <dbReference type="WBParaSite" id="Gr19_v10_g3805.t1"/>
    </source>
</evidence>
<dbReference type="WBParaSite" id="Gr19_v10_g3805.t1">
    <property type="protein sequence ID" value="Gr19_v10_g3805.t1"/>
    <property type="gene ID" value="Gr19_v10_g3805"/>
</dbReference>
<evidence type="ECO:0000256" key="3">
    <source>
        <dbReference type="SAM" id="SignalP"/>
    </source>
</evidence>
<evidence type="ECO:0000259" key="4">
    <source>
        <dbReference type="SMART" id="SM00093"/>
    </source>
</evidence>
<dbReference type="InterPro" id="IPR000215">
    <property type="entry name" value="Serpin_fam"/>
</dbReference>
<dbReference type="GO" id="GO:0004867">
    <property type="term" value="F:serine-type endopeptidase inhibitor activity"/>
    <property type="evidence" value="ECO:0007669"/>
    <property type="project" value="InterPro"/>
</dbReference>
<feature type="signal peptide" evidence="3">
    <location>
        <begin position="1"/>
        <end position="18"/>
    </location>
</feature>
<dbReference type="Pfam" id="PF00079">
    <property type="entry name" value="Serpin"/>
    <property type="match status" value="1"/>
</dbReference>
<dbReference type="PANTHER" id="PTHR11461:SF211">
    <property type="entry name" value="GH10112P-RELATED"/>
    <property type="match status" value="1"/>
</dbReference>
<dbReference type="SUPFAM" id="SSF56574">
    <property type="entry name" value="Serpins"/>
    <property type="match status" value="1"/>
</dbReference>
<organism evidence="5 6">
    <name type="scientific">Globodera rostochiensis</name>
    <name type="common">Golden nematode worm</name>
    <name type="synonym">Heterodera rostochiensis</name>
    <dbReference type="NCBI Taxonomy" id="31243"/>
    <lineage>
        <taxon>Eukaryota</taxon>
        <taxon>Metazoa</taxon>
        <taxon>Ecdysozoa</taxon>
        <taxon>Nematoda</taxon>
        <taxon>Chromadorea</taxon>
        <taxon>Rhabditida</taxon>
        <taxon>Tylenchina</taxon>
        <taxon>Tylenchomorpha</taxon>
        <taxon>Tylenchoidea</taxon>
        <taxon>Heteroderidae</taxon>
        <taxon>Heteroderinae</taxon>
        <taxon>Globodera</taxon>
    </lineage>
</organism>
<name>A0A914HSG1_GLORO</name>
<evidence type="ECO:0000256" key="2">
    <source>
        <dbReference type="RuleBase" id="RU000411"/>
    </source>
</evidence>
<dbReference type="AlphaFoldDB" id="A0A914HSG1"/>
<proteinExistence type="inferred from homology"/>
<dbReference type="SMART" id="SM00093">
    <property type="entry name" value="SERPIN"/>
    <property type="match status" value="1"/>
</dbReference>
<sequence>MVLHFNLALIITVLQVFGIQFNGCNANQQSKAFEFNAKELCRAIEGTPFHAQCLLSEVVKQKGFIPRHLRPPWLNSSLFEDNKLPADKATGDGCYACYKGTKASNGVNPAAEEYCACTYKKQALNEKFGKIFGTFDFGNTTCIQNFHKMALMPKCGSDYYDHVKHCAMVQFYNNDPEKEPRNSDHKSTLVLLDGCIIAGGPSHKNCTANVNIAFEQPQRSFFYGNCDAETKTVFESTIEVKASSAAASDKSSDGNNVTNAASSPFAFPVEFKHRICKGLFGSDVDDAFENITITISGDCGTKSFKLPTLEFEKGRVQEMRGLQLDLQGNAVQWRDSLGGYAFAKEARLMWQPSELKSLNAFGLVDVALMYPNLDLNGSSNRDLNRSPNLDLNPVGEAEFSVDLLKAVYRNLTVGTSVKNTVLSPLSAAIALAMAYAGARGQTAAEFGKVLAGDSSDSTLHINFGKFLQEIASNQTDEVLKKGNNFRRGGPPPEFMLRIANRIYLANTFNVLDAFKSVINTHYGGNFESIDFAQNAAAAKKINAFVENSTNGKIKELVNAEDLDSQTKLVLVNAIYFKANWLRPFSDRTKEKLTFFLTNGQESKLDMMQTQDKFIYVVENNFKMLGIPYVGDKAHFFIILPNANDGLKALLNELKGAKLMELAQNSATTKVEVILPKFKIESSHKLEDVLPSLGIKSAFDPKNADFSGISNPLPVYISKVIQKAMISIDENGTEAAAATAVFFLPTSSLIPPPPPPTFRADHPFAFFLIYSQKHVMFSGVFVGEQ</sequence>
<dbReference type="InterPro" id="IPR042178">
    <property type="entry name" value="Serpin_sf_1"/>
</dbReference>
<dbReference type="GO" id="GO:0005615">
    <property type="term" value="C:extracellular space"/>
    <property type="evidence" value="ECO:0007669"/>
    <property type="project" value="InterPro"/>
</dbReference>
<reference evidence="6" key="1">
    <citation type="submission" date="2022-11" db="UniProtKB">
        <authorList>
            <consortium name="WormBaseParasite"/>
        </authorList>
    </citation>
    <scope>IDENTIFICATION</scope>
</reference>
<dbReference type="Gene3D" id="2.30.39.10">
    <property type="entry name" value="Alpha-1-antitrypsin, domain 1"/>
    <property type="match status" value="1"/>
</dbReference>
<accession>A0A914HSG1</accession>
<evidence type="ECO:0000313" key="5">
    <source>
        <dbReference type="Proteomes" id="UP000887572"/>
    </source>
</evidence>
<evidence type="ECO:0000256" key="1">
    <source>
        <dbReference type="ARBA" id="ARBA00009500"/>
    </source>
</evidence>
<feature type="domain" description="Serpin" evidence="4">
    <location>
        <begin position="405"/>
        <end position="783"/>
    </location>
</feature>
<feature type="chain" id="PRO_5037778092" evidence="3">
    <location>
        <begin position="19"/>
        <end position="784"/>
    </location>
</feature>
<dbReference type="InterPro" id="IPR023796">
    <property type="entry name" value="Serpin_dom"/>
</dbReference>
<keyword evidence="3" id="KW-0732">Signal</keyword>
<keyword evidence="5" id="KW-1185">Reference proteome</keyword>
<dbReference type="InterPro" id="IPR042185">
    <property type="entry name" value="Serpin_sf_2"/>
</dbReference>
<dbReference type="PANTHER" id="PTHR11461">
    <property type="entry name" value="SERINE PROTEASE INHIBITOR, SERPIN"/>
    <property type="match status" value="1"/>
</dbReference>
<dbReference type="Proteomes" id="UP000887572">
    <property type="component" value="Unplaced"/>
</dbReference>
<protein>
    <submittedName>
        <fullName evidence="6">Serpin domain-containing protein</fullName>
    </submittedName>
</protein>
<comment type="similarity">
    <text evidence="1 2">Belongs to the serpin family.</text>
</comment>
<dbReference type="CDD" id="cd00172">
    <property type="entry name" value="serpin"/>
    <property type="match status" value="1"/>
</dbReference>
<dbReference type="Gene3D" id="3.30.497.10">
    <property type="entry name" value="Antithrombin, subunit I, domain 2"/>
    <property type="match status" value="1"/>
</dbReference>
<dbReference type="InterPro" id="IPR036186">
    <property type="entry name" value="Serpin_sf"/>
</dbReference>